<dbReference type="Proteomes" id="UP001237780">
    <property type="component" value="Unassembled WGS sequence"/>
</dbReference>
<evidence type="ECO:0000313" key="2">
    <source>
        <dbReference type="Proteomes" id="UP001237780"/>
    </source>
</evidence>
<gene>
    <name evidence="1" type="ORF">QFZ34_001498</name>
</gene>
<accession>A0ABU0S733</accession>
<dbReference type="EMBL" id="JAUSZT010000002">
    <property type="protein sequence ID" value="MDQ0996321.1"/>
    <property type="molecule type" value="Genomic_DNA"/>
</dbReference>
<comment type="caution">
    <text evidence="1">The sequence shown here is derived from an EMBL/GenBank/DDBJ whole genome shotgun (WGS) entry which is preliminary data.</text>
</comment>
<sequence length="39" mass="4366">MDTTLEVSRQGGAGVLVLANGRMRSRRGLFRRVCVLVYK</sequence>
<keyword evidence="2" id="KW-1185">Reference proteome</keyword>
<organism evidence="1 2">
    <name type="scientific">Phyllobacterium ifriqiyense</name>
    <dbReference type="NCBI Taxonomy" id="314238"/>
    <lineage>
        <taxon>Bacteria</taxon>
        <taxon>Pseudomonadati</taxon>
        <taxon>Pseudomonadota</taxon>
        <taxon>Alphaproteobacteria</taxon>
        <taxon>Hyphomicrobiales</taxon>
        <taxon>Phyllobacteriaceae</taxon>
        <taxon>Phyllobacterium</taxon>
    </lineage>
</organism>
<name>A0ABU0S733_9HYPH</name>
<proteinExistence type="predicted"/>
<protein>
    <submittedName>
        <fullName evidence="1">Uncharacterized protein</fullName>
    </submittedName>
</protein>
<reference evidence="1 2" key="1">
    <citation type="submission" date="2023-07" db="EMBL/GenBank/DDBJ databases">
        <title>Comparative genomics of wheat-associated soil bacteria to identify genetic determinants of phenazine resistance.</title>
        <authorList>
            <person name="Mouncey N."/>
        </authorList>
    </citation>
    <scope>NUCLEOTIDE SEQUENCE [LARGE SCALE GENOMIC DNA]</scope>
    <source>
        <strain evidence="1 2">W4I11</strain>
    </source>
</reference>
<evidence type="ECO:0000313" key="1">
    <source>
        <dbReference type="EMBL" id="MDQ0996321.1"/>
    </source>
</evidence>